<accession>A0ABN9L9J1</accession>
<feature type="domain" description="Reverse transcriptase" evidence="5">
    <location>
        <begin position="43"/>
        <end position="317"/>
    </location>
</feature>
<dbReference type="PROSITE" id="PS50878">
    <property type="entry name" value="RT_POL"/>
    <property type="match status" value="1"/>
</dbReference>
<dbReference type="Proteomes" id="UP001176940">
    <property type="component" value="Unassembled WGS sequence"/>
</dbReference>
<evidence type="ECO:0000259" key="5">
    <source>
        <dbReference type="PROSITE" id="PS50878"/>
    </source>
</evidence>
<dbReference type="Pfam" id="PF03036">
    <property type="entry name" value="Perilipin"/>
    <property type="match status" value="1"/>
</dbReference>
<dbReference type="SUPFAM" id="SSF56672">
    <property type="entry name" value="DNA/RNA polymerases"/>
    <property type="match status" value="1"/>
</dbReference>
<dbReference type="SUPFAM" id="SSF109775">
    <property type="entry name" value="Mannose-6-phosphate receptor binding protein 1 (Tip47), C-terminal domain"/>
    <property type="match status" value="1"/>
</dbReference>
<reference evidence="6" key="1">
    <citation type="submission" date="2023-07" db="EMBL/GenBank/DDBJ databases">
        <authorList>
            <person name="Stuckert A."/>
        </authorList>
    </citation>
    <scope>NUCLEOTIDE SEQUENCE</scope>
</reference>
<feature type="region of interest" description="Disordered" evidence="4">
    <location>
        <begin position="352"/>
        <end position="371"/>
    </location>
</feature>
<proteinExistence type="inferred from homology"/>
<dbReference type="Gene3D" id="3.30.720.170">
    <property type="entry name" value="Perilipin, alpha-beta domain"/>
    <property type="match status" value="1"/>
</dbReference>
<comment type="caution">
    <text evidence="6">The sequence shown here is derived from an EMBL/GenBank/DDBJ whole genome shotgun (WGS) entry which is preliminary data.</text>
</comment>
<dbReference type="Pfam" id="PF00078">
    <property type="entry name" value="RVT_1"/>
    <property type="match status" value="1"/>
</dbReference>
<dbReference type="InterPro" id="IPR004279">
    <property type="entry name" value="Perilipin"/>
</dbReference>
<protein>
    <recommendedName>
        <fullName evidence="5">Reverse transcriptase domain-containing protein</fullName>
    </recommendedName>
</protein>
<dbReference type="EMBL" id="CAUEEQ010012625">
    <property type="protein sequence ID" value="CAJ0936643.1"/>
    <property type="molecule type" value="Genomic_DNA"/>
</dbReference>
<evidence type="ECO:0000256" key="3">
    <source>
        <dbReference type="ARBA" id="ARBA00022677"/>
    </source>
</evidence>
<dbReference type="InterPro" id="IPR043502">
    <property type="entry name" value="DNA/RNA_pol_sf"/>
</dbReference>
<dbReference type="InterPro" id="IPR000477">
    <property type="entry name" value="RT_dom"/>
</dbReference>
<dbReference type="PANTHER" id="PTHR14024:SF25">
    <property type="entry name" value="PERILIPIN-2"/>
    <property type="match status" value="1"/>
</dbReference>
<organism evidence="6 7">
    <name type="scientific">Ranitomeya imitator</name>
    <name type="common">mimic poison frog</name>
    <dbReference type="NCBI Taxonomy" id="111125"/>
    <lineage>
        <taxon>Eukaryota</taxon>
        <taxon>Metazoa</taxon>
        <taxon>Chordata</taxon>
        <taxon>Craniata</taxon>
        <taxon>Vertebrata</taxon>
        <taxon>Euteleostomi</taxon>
        <taxon>Amphibia</taxon>
        <taxon>Batrachia</taxon>
        <taxon>Anura</taxon>
        <taxon>Neobatrachia</taxon>
        <taxon>Hyloidea</taxon>
        <taxon>Dendrobatidae</taxon>
        <taxon>Dendrobatinae</taxon>
        <taxon>Ranitomeya</taxon>
    </lineage>
</organism>
<gene>
    <name evidence="6" type="ORF">RIMI_LOCUS6855141</name>
</gene>
<dbReference type="PANTHER" id="PTHR14024">
    <property type="entry name" value="PERILIPIN"/>
    <property type="match status" value="1"/>
</dbReference>
<evidence type="ECO:0000256" key="2">
    <source>
        <dbReference type="ARBA" id="ARBA00006311"/>
    </source>
</evidence>
<evidence type="ECO:0000313" key="7">
    <source>
        <dbReference type="Proteomes" id="UP001176940"/>
    </source>
</evidence>
<sequence>VKINSTIKQTKSHKAPGPEGLTNDYYKSFYLLLTPYLQRLFSVWRDSGTVTAPGLEATISTIPKPGKPLTHPGDFRPIALLNSDVKIFTKIIASRLKLSIPTIISPDQVGFVAGRETKDGVRRMLNLIKIAELSGLPSAFLSLDAEKAFDRVHWRYLRAVLERFGLSGPIFSAICAMYSTPCARVLTSGFLSGPFQITNGTRQGCPLSPIIFALCIEPLAERIRTSINITGIRVGQMEHRIGLYADDVILSCVNLETSLTAITLELREFSNVSYYRLNPTKSLLFPVAVPCAAKSKMEAEFPFKWMTEGIPYLGVILTGSEQIVEKNFSKLITQGRQSTPALEPQREYKMRMSSYEDGRPQTRPRRPSDPDRPWNVVVRLINLPLVSSTYDLVSSAYVTTKDHHPYLKSVCDAAEKSVRSITSVAITGAMPILQKLEPQNDYCINVPFFPSVSVANNMACVGLDKIEEKLPILHQPPGKVVANASEAVVGARDAVVHSITGVVDKTKGAVQDGVEMTRAVVHGSINTVLGSRVVKILSNHVDSALTRSESLMEHYLPATHEELAKEATKTEGFEVSQDEPGYYVRLGLLSTKVRKRSYQQALTRIKDAKCRSQKAIAHLKSTVSLLDYARKNLNDVSLKIHDAQENIYNKWVEWRKGTGADAGGNTEGAEQIESHILTIARNLTQHLQTTCLSLVSSVRGLPQNIQTKVHSVGAMGADVYQNFHSASSFREMSASLLIATNDKFTRIKASMDDMLNYVLNTKLAGAFYPQLASSHHEEQEADVEIPLKRSKIQASDEMHDHFNG</sequence>
<comment type="similarity">
    <text evidence="2">Belongs to the perilipin family.</text>
</comment>
<keyword evidence="7" id="KW-1185">Reference proteome</keyword>
<dbReference type="Gene3D" id="1.20.120.340">
    <property type="entry name" value="Flagellar protein FliS"/>
    <property type="match status" value="1"/>
</dbReference>
<evidence type="ECO:0000256" key="1">
    <source>
        <dbReference type="ARBA" id="ARBA00004502"/>
    </source>
</evidence>
<name>A0ABN9L9J1_9NEOB</name>
<dbReference type="CDD" id="cd01650">
    <property type="entry name" value="RT_nLTR_like"/>
    <property type="match status" value="1"/>
</dbReference>
<comment type="subcellular location">
    <subcellularLocation>
        <location evidence="1">Lipid droplet</location>
    </subcellularLocation>
</comment>
<keyword evidence="3" id="KW-0551">Lipid droplet</keyword>
<evidence type="ECO:0000256" key="4">
    <source>
        <dbReference type="SAM" id="MobiDB-lite"/>
    </source>
</evidence>
<evidence type="ECO:0000313" key="6">
    <source>
        <dbReference type="EMBL" id="CAJ0936643.1"/>
    </source>
</evidence>
<feature type="non-terminal residue" evidence="6">
    <location>
        <position position="1"/>
    </location>
</feature>